<name>I0K2V7_9BACT</name>
<sequence length="142" mass="15744">MLRVLLFCTVLFISAACGRESDIAPTLATEVAGDYQTNGFLDYLCLALPADKMPTATLREESANSVTLTYRQQYPTTRLLTIEQVQLQRLPDNSVQLVQQGEILGTVRTDRAFGNNGLERQALVLRVQRQGNNDSFTFTGAK</sequence>
<evidence type="ECO:0000313" key="1">
    <source>
        <dbReference type="EMBL" id="CCG98460.1"/>
    </source>
</evidence>
<dbReference type="EMBL" id="HE796683">
    <property type="protein sequence ID" value="CCG98460.1"/>
    <property type="molecule type" value="Genomic_DNA"/>
</dbReference>
<dbReference type="OrthoDB" id="961446at2"/>
<accession>I0K2V7</accession>
<dbReference type="eggNOG" id="ENOG5032ZBA">
    <property type="taxonomic scope" value="Bacteria"/>
</dbReference>
<reference evidence="1 2" key="1">
    <citation type="journal article" date="2012" name="J. Bacteriol.">
        <title>Genome Sequence of Fibrella aestuarina BUZ 2T, a Filamentous Marine Bacterium.</title>
        <authorList>
            <person name="Filippini M."/>
            <person name="Qi W."/>
            <person name="Blom J."/>
            <person name="Goesmann A."/>
            <person name="Smits T.H."/>
            <person name="Bagheri H.C."/>
        </authorList>
    </citation>
    <scope>NUCLEOTIDE SEQUENCE [LARGE SCALE GENOMIC DNA]</scope>
    <source>
        <strain evidence="2">BUZ 2T</strain>
    </source>
</reference>
<organism evidence="1 2">
    <name type="scientific">Fibrella aestuarina BUZ 2</name>
    <dbReference type="NCBI Taxonomy" id="1166018"/>
    <lineage>
        <taxon>Bacteria</taxon>
        <taxon>Pseudomonadati</taxon>
        <taxon>Bacteroidota</taxon>
        <taxon>Cytophagia</taxon>
        <taxon>Cytophagales</taxon>
        <taxon>Spirosomataceae</taxon>
        <taxon>Fibrella</taxon>
    </lineage>
</organism>
<proteinExistence type="predicted"/>
<keyword evidence="2" id="KW-1185">Reference proteome</keyword>
<dbReference type="PROSITE" id="PS51257">
    <property type="entry name" value="PROKAR_LIPOPROTEIN"/>
    <property type="match status" value="1"/>
</dbReference>
<dbReference type="Proteomes" id="UP000011058">
    <property type="component" value="Chromosome"/>
</dbReference>
<protein>
    <recommendedName>
        <fullName evidence="3">Lipoprotein</fullName>
    </recommendedName>
</protein>
<evidence type="ECO:0008006" key="3">
    <source>
        <dbReference type="Google" id="ProtNLM"/>
    </source>
</evidence>
<dbReference type="AlphaFoldDB" id="I0K2V7"/>
<evidence type="ECO:0000313" key="2">
    <source>
        <dbReference type="Proteomes" id="UP000011058"/>
    </source>
</evidence>
<dbReference type="HOGENOM" id="CLU_1812923_0_0_10"/>
<gene>
    <name evidence="1" type="ORF">FAES_0448</name>
</gene>
<dbReference type="KEGG" id="fae:FAES_0448"/>
<dbReference type="RefSeq" id="WP_015329560.1">
    <property type="nucleotide sequence ID" value="NC_020054.1"/>
</dbReference>